<comment type="caution">
    <text evidence="1">The sequence shown here is derived from an EMBL/GenBank/DDBJ whole genome shotgun (WGS) entry which is preliminary data.</text>
</comment>
<evidence type="ECO:0000313" key="1">
    <source>
        <dbReference type="EMBL" id="VEL10806.1"/>
    </source>
</evidence>
<proteinExistence type="predicted"/>
<dbReference type="AlphaFoldDB" id="A0A3S5CCY3"/>
<dbReference type="EMBL" id="CAAALY010010000">
    <property type="protein sequence ID" value="VEL10806.1"/>
    <property type="molecule type" value="Genomic_DNA"/>
</dbReference>
<accession>A0A3S5CCY3</accession>
<keyword evidence="2" id="KW-1185">Reference proteome</keyword>
<organism evidence="1 2">
    <name type="scientific">Protopolystoma xenopodis</name>
    <dbReference type="NCBI Taxonomy" id="117903"/>
    <lineage>
        <taxon>Eukaryota</taxon>
        <taxon>Metazoa</taxon>
        <taxon>Spiralia</taxon>
        <taxon>Lophotrochozoa</taxon>
        <taxon>Platyhelminthes</taxon>
        <taxon>Monogenea</taxon>
        <taxon>Polyopisthocotylea</taxon>
        <taxon>Polystomatidea</taxon>
        <taxon>Polystomatidae</taxon>
        <taxon>Protopolystoma</taxon>
    </lineage>
</organism>
<protein>
    <submittedName>
        <fullName evidence="1">Uncharacterized protein</fullName>
    </submittedName>
</protein>
<gene>
    <name evidence="1" type="ORF">PXEA_LOCUS4246</name>
</gene>
<dbReference type="Proteomes" id="UP000784294">
    <property type="component" value="Unassembled WGS sequence"/>
</dbReference>
<evidence type="ECO:0000313" key="2">
    <source>
        <dbReference type="Proteomes" id="UP000784294"/>
    </source>
</evidence>
<reference evidence="1" key="1">
    <citation type="submission" date="2018-11" db="EMBL/GenBank/DDBJ databases">
        <authorList>
            <consortium name="Pathogen Informatics"/>
        </authorList>
    </citation>
    <scope>NUCLEOTIDE SEQUENCE</scope>
</reference>
<name>A0A3S5CCY3_9PLAT</name>
<sequence length="68" mass="7858">MDERVNGKIDVVTALMGKPDSNASRRRDKVNYLHMMQPAIGRTPIPYARFERWDCTQSSRIPACQQSY</sequence>